<protein>
    <submittedName>
        <fullName evidence="5">ABC transporter substrate-binding protein</fullName>
    </submittedName>
</protein>
<evidence type="ECO:0000256" key="2">
    <source>
        <dbReference type="ARBA" id="ARBA00022729"/>
    </source>
</evidence>
<dbReference type="Proteomes" id="UP000031278">
    <property type="component" value="Unassembled WGS sequence"/>
</dbReference>
<proteinExistence type="inferred from homology"/>
<dbReference type="Pfam" id="PF00497">
    <property type="entry name" value="SBP_bac_3"/>
    <property type="match status" value="1"/>
</dbReference>
<name>A0A0B9GGD7_9GAMM</name>
<dbReference type="AlphaFoldDB" id="A0A0B9GGD7"/>
<dbReference type="CDD" id="cd01009">
    <property type="entry name" value="PBP2_YfhD_N"/>
    <property type="match status" value="1"/>
</dbReference>
<dbReference type="SUPFAM" id="SSF53850">
    <property type="entry name" value="Periplasmic binding protein-like II"/>
    <property type="match status" value="1"/>
</dbReference>
<evidence type="ECO:0000256" key="3">
    <source>
        <dbReference type="SAM" id="SignalP"/>
    </source>
</evidence>
<sequence>MTKAKHYLRCLLVATATAMGAMLSSLALAGDLAEIKERGVIRHIGVPYANFVSYIKTDDFESLSGLDVEIVKGFAEFLGVKYEYVPAQWNDVVGKLTGQDALYLNNRIELGDKVSIQGDIIANGATVLDWREELVDFSVDYFPSAVWLVARADSSLTPIEPTGDINKDINIVKDLIDNKDVLAMEHSCLDPNLYNLYETGANIILPEPGRKLNEMVPAILNNDAETTLLDVADTLIALEKWPGDIKVIGPISQDQRMAAAFRKNSPELRHAFNEYLTKIRNDGTYHKLIEKHYPSVFYFYGDYFSKSNEADL</sequence>
<dbReference type="PANTHER" id="PTHR35936:SF17">
    <property type="entry name" value="ARGININE-BINDING EXTRACELLULAR PROTEIN ARTP"/>
    <property type="match status" value="1"/>
</dbReference>
<evidence type="ECO:0000313" key="6">
    <source>
        <dbReference type="Proteomes" id="UP000031278"/>
    </source>
</evidence>
<dbReference type="PANTHER" id="PTHR35936">
    <property type="entry name" value="MEMBRANE-BOUND LYTIC MUREIN TRANSGLYCOSYLASE F"/>
    <property type="match status" value="1"/>
</dbReference>
<feature type="signal peptide" evidence="3">
    <location>
        <begin position="1"/>
        <end position="29"/>
    </location>
</feature>
<feature type="domain" description="Solute-binding protein family 3/N-terminal" evidence="4">
    <location>
        <begin position="40"/>
        <end position="296"/>
    </location>
</feature>
<dbReference type="SMART" id="SM00062">
    <property type="entry name" value="PBPb"/>
    <property type="match status" value="1"/>
</dbReference>
<gene>
    <name evidence="5" type="ORF">RJ45_09880</name>
</gene>
<accession>A0A0B9GGD7</accession>
<feature type="chain" id="PRO_5002127953" evidence="3">
    <location>
        <begin position="30"/>
        <end position="312"/>
    </location>
</feature>
<dbReference type="RefSeq" id="WP_039461067.1">
    <property type="nucleotide sequence ID" value="NZ_JWLZ01000150.1"/>
</dbReference>
<dbReference type="InterPro" id="IPR001638">
    <property type="entry name" value="Solute-binding_3/MltF_N"/>
</dbReference>
<keyword evidence="2 3" id="KW-0732">Signal</keyword>
<dbReference type="Gene3D" id="3.40.190.10">
    <property type="entry name" value="Periplasmic binding protein-like II"/>
    <property type="match status" value="2"/>
</dbReference>
<comment type="similarity">
    <text evidence="1">Belongs to the bacterial solute-binding protein 3 family.</text>
</comment>
<evidence type="ECO:0000256" key="1">
    <source>
        <dbReference type="ARBA" id="ARBA00010333"/>
    </source>
</evidence>
<dbReference type="EMBL" id="JWLZ01000150">
    <property type="protein sequence ID" value="KHT63820.1"/>
    <property type="molecule type" value="Genomic_DNA"/>
</dbReference>
<reference evidence="5 6" key="1">
    <citation type="submission" date="2014-12" db="EMBL/GenBank/DDBJ databases">
        <title>Genome sequencing of Photobacterium gaetbulicola AD005a.</title>
        <authorList>
            <person name="Adrian T.G.S."/>
            <person name="Chan K.G."/>
        </authorList>
    </citation>
    <scope>NUCLEOTIDE SEQUENCE [LARGE SCALE GENOMIC DNA]</scope>
    <source>
        <strain evidence="5 6">AD005a</strain>
    </source>
</reference>
<organism evidence="5 6">
    <name type="scientific">Photobacterium gaetbulicola</name>
    <dbReference type="NCBI Taxonomy" id="1295392"/>
    <lineage>
        <taxon>Bacteria</taxon>
        <taxon>Pseudomonadati</taxon>
        <taxon>Pseudomonadota</taxon>
        <taxon>Gammaproteobacteria</taxon>
        <taxon>Vibrionales</taxon>
        <taxon>Vibrionaceae</taxon>
        <taxon>Photobacterium</taxon>
    </lineage>
</organism>
<comment type="caution">
    <text evidence="5">The sequence shown here is derived from an EMBL/GenBank/DDBJ whole genome shotgun (WGS) entry which is preliminary data.</text>
</comment>
<evidence type="ECO:0000259" key="4">
    <source>
        <dbReference type="SMART" id="SM00062"/>
    </source>
</evidence>
<evidence type="ECO:0000313" key="5">
    <source>
        <dbReference type="EMBL" id="KHT63820.1"/>
    </source>
</evidence>